<accession>A0A0F9QYY8</accession>
<sequence length="104" mass="11798">MNTVQSKHKNPDKYIERLKSDVKFLEGVRTSLIKEESQTYGTLSLSGYDGIERIDLHLPKSNRVNLRQNVAIECTVDKLSINNGSWNNVGLKVKAVRVRDKEGI</sequence>
<protein>
    <submittedName>
        <fullName evidence="1">Uncharacterized protein</fullName>
    </submittedName>
</protein>
<comment type="caution">
    <text evidence="1">The sequence shown here is derived from an EMBL/GenBank/DDBJ whole genome shotgun (WGS) entry which is preliminary data.</text>
</comment>
<dbReference type="EMBL" id="LAZR01004250">
    <property type="protein sequence ID" value="KKN10363.1"/>
    <property type="molecule type" value="Genomic_DNA"/>
</dbReference>
<name>A0A0F9QYY8_9ZZZZ</name>
<organism evidence="1">
    <name type="scientific">marine sediment metagenome</name>
    <dbReference type="NCBI Taxonomy" id="412755"/>
    <lineage>
        <taxon>unclassified sequences</taxon>
        <taxon>metagenomes</taxon>
        <taxon>ecological metagenomes</taxon>
    </lineage>
</organism>
<proteinExistence type="predicted"/>
<gene>
    <name evidence="1" type="ORF">LCGC14_1037240</name>
</gene>
<dbReference type="AlphaFoldDB" id="A0A0F9QYY8"/>
<evidence type="ECO:0000313" key="1">
    <source>
        <dbReference type="EMBL" id="KKN10363.1"/>
    </source>
</evidence>
<reference evidence="1" key="1">
    <citation type="journal article" date="2015" name="Nature">
        <title>Complex archaea that bridge the gap between prokaryotes and eukaryotes.</title>
        <authorList>
            <person name="Spang A."/>
            <person name="Saw J.H."/>
            <person name="Jorgensen S.L."/>
            <person name="Zaremba-Niedzwiedzka K."/>
            <person name="Martijn J."/>
            <person name="Lind A.E."/>
            <person name="van Eijk R."/>
            <person name="Schleper C."/>
            <person name="Guy L."/>
            <person name="Ettema T.J."/>
        </authorList>
    </citation>
    <scope>NUCLEOTIDE SEQUENCE</scope>
</reference>